<dbReference type="EMBL" id="JAIWYP010000001">
    <property type="protein sequence ID" value="KAH3893334.1"/>
    <property type="molecule type" value="Genomic_DNA"/>
</dbReference>
<keyword evidence="2" id="KW-1185">Reference proteome</keyword>
<proteinExistence type="predicted"/>
<dbReference type="Pfam" id="PF19030">
    <property type="entry name" value="TSP1_ADAMTS"/>
    <property type="match status" value="1"/>
</dbReference>
<accession>A0A9D4NGK6</accession>
<evidence type="ECO:0000313" key="2">
    <source>
        <dbReference type="Proteomes" id="UP000828390"/>
    </source>
</evidence>
<dbReference type="InterPro" id="IPR036383">
    <property type="entry name" value="TSP1_rpt_sf"/>
</dbReference>
<evidence type="ECO:0000313" key="1">
    <source>
        <dbReference type="EMBL" id="KAH3893334.1"/>
    </source>
</evidence>
<dbReference type="InterPro" id="IPR000884">
    <property type="entry name" value="TSP1_rpt"/>
</dbReference>
<dbReference type="AlphaFoldDB" id="A0A9D4NGK6"/>
<name>A0A9D4NGK6_DREPO</name>
<dbReference type="SUPFAM" id="SSF82895">
    <property type="entry name" value="TSP-1 type 1 repeat"/>
    <property type="match status" value="1"/>
</dbReference>
<sequence length="90" mass="9880">MPPCLCYVFDCQCTATCGGGVQKRSSTCVDSRGSELSESYCSAKDRLLERECNADPCPVWKVHDWTAVSGNCVGVTDLKQLKMRGFFCEA</sequence>
<reference evidence="1" key="2">
    <citation type="submission" date="2020-11" db="EMBL/GenBank/DDBJ databases">
        <authorList>
            <person name="McCartney M.A."/>
            <person name="Auch B."/>
            <person name="Kono T."/>
            <person name="Mallez S."/>
            <person name="Becker A."/>
            <person name="Gohl D.M."/>
            <person name="Silverstein K.A.T."/>
            <person name="Koren S."/>
            <person name="Bechman K.B."/>
            <person name="Herman A."/>
            <person name="Abrahante J.E."/>
            <person name="Garbe J."/>
        </authorList>
    </citation>
    <scope>NUCLEOTIDE SEQUENCE</scope>
    <source>
        <strain evidence="1">Duluth1</strain>
        <tissue evidence="1">Whole animal</tissue>
    </source>
</reference>
<dbReference type="Gene3D" id="2.20.100.10">
    <property type="entry name" value="Thrombospondin type-1 (TSP1) repeat"/>
    <property type="match status" value="1"/>
</dbReference>
<dbReference type="PROSITE" id="PS50092">
    <property type="entry name" value="TSP1"/>
    <property type="match status" value="1"/>
</dbReference>
<gene>
    <name evidence="1" type="ORF">DPMN_017481</name>
</gene>
<dbReference type="Proteomes" id="UP000828390">
    <property type="component" value="Unassembled WGS sequence"/>
</dbReference>
<reference evidence="1" key="1">
    <citation type="journal article" date="2019" name="bioRxiv">
        <title>The Genome of the Zebra Mussel, Dreissena polymorpha: A Resource for Invasive Species Research.</title>
        <authorList>
            <person name="McCartney M.A."/>
            <person name="Auch B."/>
            <person name="Kono T."/>
            <person name="Mallez S."/>
            <person name="Zhang Y."/>
            <person name="Obille A."/>
            <person name="Becker A."/>
            <person name="Abrahante J.E."/>
            <person name="Garbe J."/>
            <person name="Badalamenti J.P."/>
            <person name="Herman A."/>
            <person name="Mangelson H."/>
            <person name="Liachko I."/>
            <person name="Sullivan S."/>
            <person name="Sone E.D."/>
            <person name="Koren S."/>
            <person name="Silverstein K.A.T."/>
            <person name="Beckman K.B."/>
            <person name="Gohl D.M."/>
        </authorList>
    </citation>
    <scope>NUCLEOTIDE SEQUENCE</scope>
    <source>
        <strain evidence="1">Duluth1</strain>
        <tissue evidence="1">Whole animal</tissue>
    </source>
</reference>
<protein>
    <submittedName>
        <fullName evidence="1">Uncharacterized protein</fullName>
    </submittedName>
</protein>
<organism evidence="1 2">
    <name type="scientific">Dreissena polymorpha</name>
    <name type="common">Zebra mussel</name>
    <name type="synonym">Mytilus polymorpha</name>
    <dbReference type="NCBI Taxonomy" id="45954"/>
    <lineage>
        <taxon>Eukaryota</taxon>
        <taxon>Metazoa</taxon>
        <taxon>Spiralia</taxon>
        <taxon>Lophotrochozoa</taxon>
        <taxon>Mollusca</taxon>
        <taxon>Bivalvia</taxon>
        <taxon>Autobranchia</taxon>
        <taxon>Heteroconchia</taxon>
        <taxon>Euheterodonta</taxon>
        <taxon>Imparidentia</taxon>
        <taxon>Neoheterodontei</taxon>
        <taxon>Myida</taxon>
        <taxon>Dreissenoidea</taxon>
        <taxon>Dreissenidae</taxon>
        <taxon>Dreissena</taxon>
    </lineage>
</organism>
<comment type="caution">
    <text evidence="1">The sequence shown here is derived from an EMBL/GenBank/DDBJ whole genome shotgun (WGS) entry which is preliminary data.</text>
</comment>